<dbReference type="EMBL" id="QPFP01000115">
    <property type="protein sequence ID" value="TEB21300.1"/>
    <property type="molecule type" value="Genomic_DNA"/>
</dbReference>
<evidence type="ECO:0000313" key="2">
    <source>
        <dbReference type="Proteomes" id="UP000298030"/>
    </source>
</evidence>
<sequence>MPGVWLATQGRLNRSEIIESVLEVFCGTYVKCVTTECAMTPGVHWQSRGMIAVMWAGGTIRRENYFSIPESVQLIATVGGGVLYSSAIVTPKTLRTASVHSLQCKLTGSPPSEPGLGLSLRSHFKLKRLTVATRLMFKFRPPPQAHAYYEPKEHWRLLLALPTGTPTSPTTGIPPHPPPQVNLNLKVPSPIEAAQRQSLPAYSLHNGRGRNGHVYSSSDGIDNSTVLSTVLLYQVARQSWEQDKTNVGKWEAMRAAAQCFRGLVKSYDSLDSRGRALVSDCIAQYYVE</sequence>
<evidence type="ECO:0000313" key="1">
    <source>
        <dbReference type="EMBL" id="TEB21300.1"/>
    </source>
</evidence>
<gene>
    <name evidence="1" type="ORF">FA13DRAFT_1717048</name>
</gene>
<dbReference type="AlphaFoldDB" id="A0A4Y7SHD2"/>
<reference evidence="1 2" key="1">
    <citation type="journal article" date="2019" name="Nat. Ecol. Evol.">
        <title>Megaphylogeny resolves global patterns of mushroom evolution.</title>
        <authorList>
            <person name="Varga T."/>
            <person name="Krizsan K."/>
            <person name="Foldi C."/>
            <person name="Dima B."/>
            <person name="Sanchez-Garcia M."/>
            <person name="Sanchez-Ramirez S."/>
            <person name="Szollosi G.J."/>
            <person name="Szarkandi J.G."/>
            <person name="Papp V."/>
            <person name="Albert L."/>
            <person name="Andreopoulos W."/>
            <person name="Angelini C."/>
            <person name="Antonin V."/>
            <person name="Barry K.W."/>
            <person name="Bougher N.L."/>
            <person name="Buchanan P."/>
            <person name="Buyck B."/>
            <person name="Bense V."/>
            <person name="Catcheside P."/>
            <person name="Chovatia M."/>
            <person name="Cooper J."/>
            <person name="Damon W."/>
            <person name="Desjardin D."/>
            <person name="Finy P."/>
            <person name="Geml J."/>
            <person name="Haridas S."/>
            <person name="Hughes K."/>
            <person name="Justo A."/>
            <person name="Karasinski D."/>
            <person name="Kautmanova I."/>
            <person name="Kiss B."/>
            <person name="Kocsube S."/>
            <person name="Kotiranta H."/>
            <person name="LaButti K.M."/>
            <person name="Lechner B.E."/>
            <person name="Liimatainen K."/>
            <person name="Lipzen A."/>
            <person name="Lukacs Z."/>
            <person name="Mihaltcheva S."/>
            <person name="Morgado L.N."/>
            <person name="Niskanen T."/>
            <person name="Noordeloos M.E."/>
            <person name="Ohm R.A."/>
            <person name="Ortiz-Santana B."/>
            <person name="Ovrebo C."/>
            <person name="Racz N."/>
            <person name="Riley R."/>
            <person name="Savchenko A."/>
            <person name="Shiryaev A."/>
            <person name="Soop K."/>
            <person name="Spirin V."/>
            <person name="Szebenyi C."/>
            <person name="Tomsovsky M."/>
            <person name="Tulloss R.E."/>
            <person name="Uehling J."/>
            <person name="Grigoriev I.V."/>
            <person name="Vagvolgyi C."/>
            <person name="Papp T."/>
            <person name="Martin F.M."/>
            <person name="Miettinen O."/>
            <person name="Hibbett D.S."/>
            <person name="Nagy L.G."/>
        </authorList>
    </citation>
    <scope>NUCLEOTIDE SEQUENCE [LARGE SCALE GENOMIC DNA]</scope>
    <source>
        <strain evidence="1 2">FP101781</strain>
    </source>
</reference>
<organism evidence="1 2">
    <name type="scientific">Coprinellus micaceus</name>
    <name type="common">Glistening ink-cap mushroom</name>
    <name type="synonym">Coprinus micaceus</name>
    <dbReference type="NCBI Taxonomy" id="71717"/>
    <lineage>
        <taxon>Eukaryota</taxon>
        <taxon>Fungi</taxon>
        <taxon>Dikarya</taxon>
        <taxon>Basidiomycota</taxon>
        <taxon>Agaricomycotina</taxon>
        <taxon>Agaricomycetes</taxon>
        <taxon>Agaricomycetidae</taxon>
        <taxon>Agaricales</taxon>
        <taxon>Agaricineae</taxon>
        <taxon>Psathyrellaceae</taxon>
        <taxon>Coprinellus</taxon>
    </lineage>
</organism>
<name>A0A4Y7SHD2_COPMI</name>
<comment type="caution">
    <text evidence="1">The sequence shown here is derived from an EMBL/GenBank/DDBJ whole genome shotgun (WGS) entry which is preliminary data.</text>
</comment>
<keyword evidence="2" id="KW-1185">Reference proteome</keyword>
<proteinExistence type="predicted"/>
<accession>A0A4Y7SHD2</accession>
<dbReference type="Proteomes" id="UP000298030">
    <property type="component" value="Unassembled WGS sequence"/>
</dbReference>
<protein>
    <submittedName>
        <fullName evidence="1">Uncharacterized protein</fullName>
    </submittedName>
</protein>